<feature type="transmembrane region" description="Helical" evidence="4">
    <location>
        <begin position="304"/>
        <end position="322"/>
    </location>
</feature>
<evidence type="ECO:0000256" key="4">
    <source>
        <dbReference type="SAM" id="Phobius"/>
    </source>
</evidence>
<dbReference type="Pfam" id="PF07690">
    <property type="entry name" value="MFS_1"/>
    <property type="match status" value="1"/>
</dbReference>
<dbReference type="STRING" id="326475.AWB66_05386"/>
<keyword evidence="3 4" id="KW-0472">Membrane</keyword>
<feature type="transmembrane region" description="Helical" evidence="4">
    <location>
        <begin position="394"/>
        <end position="413"/>
    </location>
</feature>
<keyword evidence="1 4" id="KW-0812">Transmembrane</keyword>
<protein>
    <submittedName>
        <fullName evidence="6">Transporter</fullName>
    </submittedName>
</protein>
<organism evidence="6 7">
    <name type="scientific">Caballeronia telluris</name>
    <dbReference type="NCBI Taxonomy" id="326475"/>
    <lineage>
        <taxon>Bacteria</taxon>
        <taxon>Pseudomonadati</taxon>
        <taxon>Pseudomonadota</taxon>
        <taxon>Betaproteobacteria</taxon>
        <taxon>Burkholderiales</taxon>
        <taxon>Burkholderiaceae</taxon>
        <taxon>Caballeronia</taxon>
    </lineage>
</organism>
<dbReference type="AlphaFoldDB" id="A0A158K5B9"/>
<dbReference type="EMBL" id="FCNZ02000029">
    <property type="protein sequence ID" value="SAL76338.1"/>
    <property type="molecule type" value="Genomic_DNA"/>
</dbReference>
<keyword evidence="7" id="KW-1185">Reference proteome</keyword>
<dbReference type="SUPFAM" id="SSF103473">
    <property type="entry name" value="MFS general substrate transporter"/>
    <property type="match status" value="1"/>
</dbReference>
<feature type="transmembrane region" description="Helical" evidence="4">
    <location>
        <begin position="171"/>
        <end position="193"/>
    </location>
</feature>
<dbReference type="GO" id="GO:0022857">
    <property type="term" value="F:transmembrane transporter activity"/>
    <property type="evidence" value="ECO:0007669"/>
    <property type="project" value="InterPro"/>
</dbReference>
<dbReference type="RefSeq" id="WP_087633139.1">
    <property type="nucleotide sequence ID" value="NZ_FCNZ02000029.1"/>
</dbReference>
<dbReference type="PANTHER" id="PTHR11360:SF290">
    <property type="entry name" value="MONOCARBOXYLATE MFS PERMEASE"/>
    <property type="match status" value="1"/>
</dbReference>
<proteinExistence type="predicted"/>
<name>A0A158K5B9_9BURK</name>
<accession>A0A158K5B9</accession>
<evidence type="ECO:0000256" key="1">
    <source>
        <dbReference type="ARBA" id="ARBA00022692"/>
    </source>
</evidence>
<dbReference type="InterPro" id="IPR036259">
    <property type="entry name" value="MFS_trans_sf"/>
</dbReference>
<evidence type="ECO:0000259" key="5">
    <source>
        <dbReference type="PROSITE" id="PS50850"/>
    </source>
</evidence>
<feature type="transmembrane region" description="Helical" evidence="4">
    <location>
        <begin position="328"/>
        <end position="350"/>
    </location>
</feature>
<feature type="transmembrane region" description="Helical" evidence="4">
    <location>
        <begin position="109"/>
        <end position="132"/>
    </location>
</feature>
<keyword evidence="2 4" id="KW-1133">Transmembrane helix</keyword>
<gene>
    <name evidence="6" type="ORF">AWB66_05386</name>
</gene>
<dbReference type="PANTHER" id="PTHR11360">
    <property type="entry name" value="MONOCARBOXYLATE TRANSPORTER"/>
    <property type="match status" value="1"/>
</dbReference>
<dbReference type="PROSITE" id="PS50850">
    <property type="entry name" value="MFS"/>
    <property type="match status" value="1"/>
</dbReference>
<feature type="transmembrane region" description="Helical" evidence="4">
    <location>
        <begin position="277"/>
        <end position="297"/>
    </location>
</feature>
<evidence type="ECO:0000313" key="7">
    <source>
        <dbReference type="Proteomes" id="UP000054717"/>
    </source>
</evidence>
<dbReference type="InterPro" id="IPR050327">
    <property type="entry name" value="Proton-linked_MCT"/>
</dbReference>
<feature type="transmembrane region" description="Helical" evidence="4">
    <location>
        <begin position="239"/>
        <end position="257"/>
    </location>
</feature>
<feature type="transmembrane region" description="Helical" evidence="4">
    <location>
        <begin position="52"/>
        <end position="73"/>
    </location>
</feature>
<dbReference type="Gene3D" id="1.20.1250.20">
    <property type="entry name" value="MFS general substrate transporter like domains"/>
    <property type="match status" value="2"/>
</dbReference>
<dbReference type="InterPro" id="IPR020846">
    <property type="entry name" value="MFS_dom"/>
</dbReference>
<evidence type="ECO:0000313" key="6">
    <source>
        <dbReference type="EMBL" id="SAL76338.1"/>
    </source>
</evidence>
<dbReference type="Proteomes" id="UP000054717">
    <property type="component" value="Unassembled WGS sequence"/>
</dbReference>
<evidence type="ECO:0000256" key="2">
    <source>
        <dbReference type="ARBA" id="ARBA00022989"/>
    </source>
</evidence>
<dbReference type="InterPro" id="IPR011701">
    <property type="entry name" value="MFS"/>
</dbReference>
<feature type="transmembrane region" description="Helical" evidence="4">
    <location>
        <begin position="144"/>
        <end position="165"/>
    </location>
</feature>
<feature type="transmembrane region" description="Helical" evidence="4">
    <location>
        <begin position="85"/>
        <end position="103"/>
    </location>
</feature>
<feature type="transmembrane region" description="Helical" evidence="4">
    <location>
        <begin position="12"/>
        <end position="32"/>
    </location>
</feature>
<sequence length="427" mass="45343">MNWVARRFEGRMHYGWVVVGVVFFVLLAAAGTRATPSVMMLPLEHQFGWSRGTISLAISINLALYGLAGPFAAAAMQRFGVRPTLLAALATLAAGVGLSSMMTSPWQMVAIWGVLVGGATGVAALTLSATVVNRWFTTHRGLAMGILTASSATGQLVFLPVLAAISERFGWQPVVLIVAGAAVLVIPLVAWLLPERPASLALRPIGETAEQPPASTTPPKNPIKVAFSTLGSASKTRDFWLLFFSFFICGASTNGYVGTHLIAMCADYGMTQVQGASLLAAMGIFDLFGTTLSGWLSDRFNARYLLFWYYGLRGLSLIYLPYAFGIDFFGLPIFAVFYGLDWIATVPPTVRLATDVYGKESAPIVFGWVVAGHQLGAAFAALGGGMLRSSLGTYTVATMISGGLCLIASILVLRINRPAQRVGVAAT</sequence>
<feature type="domain" description="Major facilitator superfamily (MFS) profile" evidence="5">
    <location>
        <begin position="17"/>
        <end position="420"/>
    </location>
</feature>
<reference evidence="6" key="1">
    <citation type="submission" date="2016-01" db="EMBL/GenBank/DDBJ databases">
        <authorList>
            <person name="Peeters Charlotte."/>
        </authorList>
    </citation>
    <scope>NUCLEOTIDE SEQUENCE</scope>
    <source>
        <strain evidence="6">LMG 22936</strain>
    </source>
</reference>
<feature type="transmembrane region" description="Helical" evidence="4">
    <location>
        <begin position="362"/>
        <end position="382"/>
    </location>
</feature>
<dbReference type="CDD" id="cd17355">
    <property type="entry name" value="MFS_YcxA_like"/>
    <property type="match status" value="1"/>
</dbReference>
<evidence type="ECO:0000256" key="3">
    <source>
        <dbReference type="ARBA" id="ARBA00023136"/>
    </source>
</evidence>
<comment type="caution">
    <text evidence="6">The sequence shown here is derived from an EMBL/GenBank/DDBJ whole genome shotgun (WGS) entry which is preliminary data.</text>
</comment>